<sequence length="174" mass="20228">MHVHTAVFVVSIILLVCAVADIVYKFLAPKINWWSVGPTAILMLIVVMLLVGNRMNKVCLYCPFLIFNIIRIILALAMVVLMIVVFILNWDDLQEEEHGVQIFLLSVIILETLLIVAIQLYLHSLVTRDRNFLLNQPAKEWQKSTWYRILSFIGKYRCYSEYCVYCVILNKFSL</sequence>
<feature type="transmembrane region" description="Helical" evidence="1">
    <location>
        <begin position="7"/>
        <end position="27"/>
    </location>
</feature>
<evidence type="ECO:0000313" key="3">
    <source>
        <dbReference type="Proteomes" id="UP000614601"/>
    </source>
</evidence>
<protein>
    <submittedName>
        <fullName evidence="2">Uncharacterized protein</fullName>
    </submittedName>
</protein>
<organism evidence="2 3">
    <name type="scientific">Bursaphelenchus okinawaensis</name>
    <dbReference type="NCBI Taxonomy" id="465554"/>
    <lineage>
        <taxon>Eukaryota</taxon>
        <taxon>Metazoa</taxon>
        <taxon>Ecdysozoa</taxon>
        <taxon>Nematoda</taxon>
        <taxon>Chromadorea</taxon>
        <taxon>Rhabditida</taxon>
        <taxon>Tylenchina</taxon>
        <taxon>Tylenchomorpha</taxon>
        <taxon>Aphelenchoidea</taxon>
        <taxon>Aphelenchoididae</taxon>
        <taxon>Bursaphelenchus</taxon>
    </lineage>
</organism>
<evidence type="ECO:0000256" key="1">
    <source>
        <dbReference type="SAM" id="Phobius"/>
    </source>
</evidence>
<dbReference type="Proteomes" id="UP000614601">
    <property type="component" value="Unassembled WGS sequence"/>
</dbReference>
<keyword evidence="1" id="KW-1133">Transmembrane helix</keyword>
<feature type="transmembrane region" description="Helical" evidence="1">
    <location>
        <begin position="64"/>
        <end position="88"/>
    </location>
</feature>
<evidence type="ECO:0000313" key="2">
    <source>
        <dbReference type="EMBL" id="CAD5216272.1"/>
    </source>
</evidence>
<comment type="caution">
    <text evidence="2">The sequence shown here is derived from an EMBL/GenBank/DDBJ whole genome shotgun (WGS) entry which is preliminary data.</text>
</comment>
<proteinExistence type="predicted"/>
<dbReference type="AlphaFoldDB" id="A0A811KLB7"/>
<feature type="transmembrane region" description="Helical" evidence="1">
    <location>
        <begin position="100"/>
        <end position="122"/>
    </location>
</feature>
<gene>
    <name evidence="2" type="ORF">BOKJ2_LOCUS6510</name>
</gene>
<keyword evidence="3" id="KW-1185">Reference proteome</keyword>
<feature type="transmembrane region" description="Helical" evidence="1">
    <location>
        <begin position="33"/>
        <end position="52"/>
    </location>
</feature>
<name>A0A811KLB7_9BILA</name>
<accession>A0A811KLB7</accession>
<keyword evidence="1" id="KW-0472">Membrane</keyword>
<dbReference type="Proteomes" id="UP000783686">
    <property type="component" value="Unassembled WGS sequence"/>
</dbReference>
<dbReference type="EMBL" id="CAJFDH010000003">
    <property type="protein sequence ID" value="CAD5216272.1"/>
    <property type="molecule type" value="Genomic_DNA"/>
</dbReference>
<reference evidence="2" key="1">
    <citation type="submission" date="2020-09" db="EMBL/GenBank/DDBJ databases">
        <authorList>
            <person name="Kikuchi T."/>
        </authorList>
    </citation>
    <scope>NUCLEOTIDE SEQUENCE</scope>
    <source>
        <strain evidence="2">SH1</strain>
    </source>
</reference>
<dbReference type="EMBL" id="CAJFCW020000003">
    <property type="protein sequence ID" value="CAG9105617.1"/>
    <property type="molecule type" value="Genomic_DNA"/>
</dbReference>
<keyword evidence="1" id="KW-0812">Transmembrane</keyword>